<dbReference type="InterPro" id="IPR039315">
    <property type="entry name" value="CheW"/>
</dbReference>
<dbReference type="SUPFAM" id="SSF50341">
    <property type="entry name" value="CheW-like"/>
    <property type="match status" value="1"/>
</dbReference>
<dbReference type="PANTHER" id="PTHR22617:SF23">
    <property type="entry name" value="CHEMOTAXIS PROTEIN CHEW"/>
    <property type="match status" value="1"/>
</dbReference>
<dbReference type="Gene3D" id="2.40.50.180">
    <property type="entry name" value="CheA-289, Domain 4"/>
    <property type="match status" value="1"/>
</dbReference>
<dbReference type="EMBL" id="FUZU01000002">
    <property type="protein sequence ID" value="SKC73051.1"/>
    <property type="molecule type" value="Genomic_DNA"/>
</dbReference>
<dbReference type="OrthoDB" id="9794382at2"/>
<dbReference type="PROSITE" id="PS50851">
    <property type="entry name" value="CHEW"/>
    <property type="match status" value="1"/>
</dbReference>
<dbReference type="AlphaFoldDB" id="A0A1T5LAP7"/>
<dbReference type="RefSeq" id="WP_079687422.1">
    <property type="nucleotide sequence ID" value="NZ_FUZU01000002.1"/>
</dbReference>
<feature type="domain" description="CheW-like" evidence="1">
    <location>
        <begin position="7"/>
        <end position="152"/>
    </location>
</feature>
<dbReference type="PANTHER" id="PTHR22617">
    <property type="entry name" value="CHEMOTAXIS SENSOR HISTIDINE KINASE-RELATED"/>
    <property type="match status" value="1"/>
</dbReference>
<dbReference type="GO" id="GO:0006935">
    <property type="term" value="P:chemotaxis"/>
    <property type="evidence" value="ECO:0007669"/>
    <property type="project" value="InterPro"/>
</dbReference>
<dbReference type="InterPro" id="IPR002545">
    <property type="entry name" value="CheW-lke_dom"/>
</dbReference>
<dbReference type="STRING" id="688867.SAMN05660236_2849"/>
<evidence type="ECO:0000259" key="1">
    <source>
        <dbReference type="PROSITE" id="PS50851"/>
    </source>
</evidence>
<dbReference type="Proteomes" id="UP000190961">
    <property type="component" value="Unassembled WGS sequence"/>
</dbReference>
<organism evidence="2 3">
    <name type="scientific">Ohtaekwangia koreensis</name>
    <dbReference type="NCBI Taxonomy" id="688867"/>
    <lineage>
        <taxon>Bacteria</taxon>
        <taxon>Pseudomonadati</taxon>
        <taxon>Bacteroidota</taxon>
        <taxon>Cytophagia</taxon>
        <taxon>Cytophagales</taxon>
        <taxon>Fulvivirgaceae</taxon>
        <taxon>Ohtaekwangia</taxon>
    </lineage>
</organism>
<evidence type="ECO:0000313" key="2">
    <source>
        <dbReference type="EMBL" id="SKC73051.1"/>
    </source>
</evidence>
<accession>A0A1T5LAP7</accession>
<dbReference type="GO" id="GO:0005829">
    <property type="term" value="C:cytosol"/>
    <property type="evidence" value="ECO:0007669"/>
    <property type="project" value="TreeGrafter"/>
</dbReference>
<name>A0A1T5LAP7_9BACT</name>
<dbReference type="SMART" id="SM00260">
    <property type="entry name" value="CheW"/>
    <property type="match status" value="1"/>
</dbReference>
<reference evidence="2 3" key="1">
    <citation type="submission" date="2017-02" db="EMBL/GenBank/DDBJ databases">
        <authorList>
            <person name="Peterson S.W."/>
        </authorList>
    </citation>
    <scope>NUCLEOTIDE SEQUENCE [LARGE SCALE GENOMIC DNA]</scope>
    <source>
        <strain evidence="2 3">DSM 25262</strain>
    </source>
</reference>
<protein>
    <submittedName>
        <fullName evidence="2">Purine-binding chemotaxis protein CheW</fullName>
    </submittedName>
</protein>
<keyword evidence="3" id="KW-1185">Reference proteome</keyword>
<sequence length="158" mass="17459">METASVSGAYLTFLLGDEKFAVHVDNVQEVVELNQITKVPNTPDYMLGIINLRGRVLPLLDTRLKLGLPAGERTSKNRILILEIAEADEKTIQIGAIVDVAREVVEINMQQIQKPADIDSYRHSTPVTGIVNNQGDITMIIDINKVFSTADISIVNEF</sequence>
<evidence type="ECO:0000313" key="3">
    <source>
        <dbReference type="Proteomes" id="UP000190961"/>
    </source>
</evidence>
<proteinExistence type="predicted"/>
<dbReference type="InterPro" id="IPR036061">
    <property type="entry name" value="CheW-like_dom_sf"/>
</dbReference>
<dbReference type="GO" id="GO:0007165">
    <property type="term" value="P:signal transduction"/>
    <property type="evidence" value="ECO:0007669"/>
    <property type="project" value="InterPro"/>
</dbReference>
<gene>
    <name evidence="2" type="ORF">SAMN05660236_2849</name>
</gene>
<dbReference type="Gene3D" id="2.30.30.40">
    <property type="entry name" value="SH3 Domains"/>
    <property type="match status" value="1"/>
</dbReference>
<dbReference type="Pfam" id="PF01584">
    <property type="entry name" value="CheW"/>
    <property type="match status" value="1"/>
</dbReference>